<evidence type="ECO:0000256" key="1">
    <source>
        <dbReference type="ARBA" id="ARBA00001961"/>
    </source>
</evidence>
<feature type="domain" description="Prolyl 4-hydroxylase alpha subunit" evidence="4">
    <location>
        <begin position="24"/>
        <end position="212"/>
    </location>
</feature>
<proteinExistence type="predicted"/>
<gene>
    <name evidence="5" type="ORF">SAMN04488079_106159</name>
</gene>
<dbReference type="Pfam" id="PF13640">
    <property type="entry name" value="2OG-FeII_Oxy_3"/>
    <property type="match status" value="1"/>
</dbReference>
<evidence type="ECO:0000313" key="5">
    <source>
        <dbReference type="EMBL" id="SFK20863.1"/>
    </source>
</evidence>
<dbReference type="GO" id="GO:0016705">
    <property type="term" value="F:oxidoreductase activity, acting on paired donors, with incorporation or reduction of molecular oxygen"/>
    <property type="evidence" value="ECO:0007669"/>
    <property type="project" value="InterPro"/>
</dbReference>
<dbReference type="EMBL" id="FOSH01000006">
    <property type="protein sequence ID" value="SFK20863.1"/>
    <property type="molecule type" value="Genomic_DNA"/>
</dbReference>
<dbReference type="Gene3D" id="2.60.120.620">
    <property type="entry name" value="q2cbj1_9rhob like domain"/>
    <property type="match status" value="1"/>
</dbReference>
<protein>
    <submittedName>
        <fullName evidence="5">2OG-Fe(II) oxygenase superfamily protein</fullName>
    </submittedName>
</protein>
<dbReference type="AlphaFoldDB" id="A0A1I3XMW6"/>
<keyword evidence="2" id="KW-0223">Dioxygenase</keyword>
<dbReference type="InterPro" id="IPR051842">
    <property type="entry name" value="uS12_prolyl_hydroxylase"/>
</dbReference>
<reference evidence="6" key="1">
    <citation type="submission" date="2016-10" db="EMBL/GenBank/DDBJ databases">
        <authorList>
            <person name="Varghese N."/>
            <person name="Submissions S."/>
        </authorList>
    </citation>
    <scope>NUCLEOTIDE SEQUENCE [LARGE SCALE GENOMIC DNA]</scope>
    <source>
        <strain evidence="6">DSM 11578</strain>
    </source>
</reference>
<accession>A0A1I3XMW6</accession>
<dbReference type="GO" id="GO:0031418">
    <property type="term" value="F:L-ascorbic acid binding"/>
    <property type="evidence" value="ECO:0007669"/>
    <property type="project" value="InterPro"/>
</dbReference>
<comment type="cofactor">
    <cofactor evidence="1">
        <name>L-ascorbate</name>
        <dbReference type="ChEBI" id="CHEBI:38290"/>
    </cofactor>
</comment>
<dbReference type="STRING" id="45496.SAMN04488079_106159"/>
<keyword evidence="6" id="KW-1185">Reference proteome</keyword>
<dbReference type="RefSeq" id="WP_091712770.1">
    <property type="nucleotide sequence ID" value="NZ_FOSH01000006.1"/>
</dbReference>
<evidence type="ECO:0000256" key="3">
    <source>
        <dbReference type="ARBA" id="ARBA00023002"/>
    </source>
</evidence>
<evidence type="ECO:0000313" key="6">
    <source>
        <dbReference type="Proteomes" id="UP000198924"/>
    </source>
</evidence>
<dbReference type="OrthoDB" id="9783171at2"/>
<keyword evidence="3" id="KW-0560">Oxidoreductase</keyword>
<dbReference type="InterPro" id="IPR044862">
    <property type="entry name" value="Pro_4_hyd_alph_FE2OG_OXY"/>
</dbReference>
<sequence length="265" mass="30954">MWELVNLINVEEFKNRVQNAPEFPHFCLDDFLKEEFAEAIFESFPDYEYAQKVGFEFKAVNEKKKVQITDSKLFPPPIKQLNDLLASAEFVEMLSYVFDIDSLQSDPTLIGGGIHQTDSGGRLDVHVDFNFVEKNQMHRRLNLLLYFNKNWKEEYGGYLDLWDKDVKNRIGYFEPKFNRLCGFVTSDISFHGVTPIHCPKGVVRQSFATYYYTKDAPEGWDGKKHSTIFKPRPDEFLRGHVSMPIEKLGKRFKKIINAIKYKLIS</sequence>
<name>A0A1I3XMW6_9GAMM</name>
<dbReference type="GO" id="GO:0005506">
    <property type="term" value="F:iron ion binding"/>
    <property type="evidence" value="ECO:0007669"/>
    <property type="project" value="InterPro"/>
</dbReference>
<dbReference type="Proteomes" id="UP000198924">
    <property type="component" value="Unassembled WGS sequence"/>
</dbReference>
<dbReference type="PANTHER" id="PTHR12117">
    <property type="entry name" value="HISTONE ACETYLTRANSFERASE COMPLEX"/>
    <property type="match status" value="1"/>
</dbReference>
<dbReference type="PANTHER" id="PTHR12117:SF0">
    <property type="entry name" value="PROLYL 3-HYDROXYLASE OGFOD1"/>
    <property type="match status" value="1"/>
</dbReference>
<evidence type="ECO:0000256" key="2">
    <source>
        <dbReference type="ARBA" id="ARBA00022964"/>
    </source>
</evidence>
<dbReference type="SMART" id="SM00702">
    <property type="entry name" value="P4Hc"/>
    <property type="match status" value="1"/>
</dbReference>
<organism evidence="5 6">
    <name type="scientific">Methylophaga sulfidovorans</name>
    <dbReference type="NCBI Taxonomy" id="45496"/>
    <lineage>
        <taxon>Bacteria</taxon>
        <taxon>Pseudomonadati</taxon>
        <taxon>Pseudomonadota</taxon>
        <taxon>Gammaproteobacteria</taxon>
        <taxon>Thiotrichales</taxon>
        <taxon>Piscirickettsiaceae</taxon>
        <taxon>Methylophaga</taxon>
    </lineage>
</organism>
<dbReference type="GO" id="GO:0051213">
    <property type="term" value="F:dioxygenase activity"/>
    <property type="evidence" value="ECO:0007669"/>
    <property type="project" value="UniProtKB-KW"/>
</dbReference>
<evidence type="ECO:0000259" key="4">
    <source>
        <dbReference type="SMART" id="SM00702"/>
    </source>
</evidence>
<dbReference type="InterPro" id="IPR006620">
    <property type="entry name" value="Pro_4_hyd_alph"/>
</dbReference>